<dbReference type="CDD" id="cd00052">
    <property type="entry name" value="EH"/>
    <property type="match status" value="2"/>
</dbReference>
<dbReference type="Pfam" id="PF16652">
    <property type="entry name" value="PH_13"/>
    <property type="match status" value="1"/>
</dbReference>
<dbReference type="InterPro" id="IPR000008">
    <property type="entry name" value="C2_dom"/>
</dbReference>
<feature type="domain" description="SH3" evidence="9">
    <location>
        <begin position="655"/>
        <end position="716"/>
    </location>
</feature>
<keyword evidence="5" id="KW-0106">Calcium</keyword>
<keyword evidence="3" id="KW-0963">Cytoplasm</keyword>
<dbReference type="InterPro" id="IPR036028">
    <property type="entry name" value="SH3-like_dom_sf"/>
</dbReference>
<feature type="domain" description="EF-hand" evidence="14">
    <location>
        <begin position="41"/>
        <end position="76"/>
    </location>
</feature>
<dbReference type="Pfam" id="PF07653">
    <property type="entry name" value="SH3_2"/>
    <property type="match status" value="1"/>
</dbReference>
<name>A0AAJ7WIN9_9ACAR</name>
<feature type="region of interest" description="Disordered" evidence="8">
    <location>
        <begin position="801"/>
        <end position="850"/>
    </location>
</feature>
<feature type="region of interest" description="Disordered" evidence="8">
    <location>
        <begin position="717"/>
        <end position="742"/>
    </location>
</feature>
<feature type="compositionally biased region" description="Low complexity" evidence="8">
    <location>
        <begin position="263"/>
        <end position="273"/>
    </location>
</feature>
<dbReference type="Pfam" id="PF00168">
    <property type="entry name" value="C2"/>
    <property type="match status" value="1"/>
</dbReference>
<dbReference type="SMART" id="SM00239">
    <property type="entry name" value="C2"/>
    <property type="match status" value="1"/>
</dbReference>
<dbReference type="SMART" id="SM00325">
    <property type="entry name" value="RhoGEF"/>
    <property type="match status" value="1"/>
</dbReference>
<dbReference type="SUPFAM" id="SSF50044">
    <property type="entry name" value="SH3-domain"/>
    <property type="match status" value="4"/>
</dbReference>
<feature type="compositionally biased region" description="Low complexity" evidence="8">
    <location>
        <begin position="1068"/>
        <end position="1082"/>
    </location>
</feature>
<evidence type="ECO:0000256" key="4">
    <source>
        <dbReference type="ARBA" id="ARBA00022583"/>
    </source>
</evidence>
<dbReference type="Pfam" id="PF00018">
    <property type="entry name" value="SH3_1"/>
    <property type="match status" value="2"/>
</dbReference>
<evidence type="ECO:0000256" key="1">
    <source>
        <dbReference type="ARBA" id="ARBA00004496"/>
    </source>
</evidence>
<dbReference type="RefSeq" id="XP_028968521.1">
    <property type="nucleotide sequence ID" value="XM_029112688.1"/>
</dbReference>
<dbReference type="Pfam" id="PF14604">
    <property type="entry name" value="SH3_9"/>
    <property type="match status" value="1"/>
</dbReference>
<dbReference type="InterPro" id="IPR051480">
    <property type="entry name" value="Endocytic_GEF_Adapter"/>
</dbReference>
<protein>
    <submittedName>
        <fullName evidence="16">Intersectin-2</fullName>
    </submittedName>
</protein>
<feature type="region of interest" description="Disordered" evidence="8">
    <location>
        <begin position="252"/>
        <end position="286"/>
    </location>
</feature>
<dbReference type="InterPro" id="IPR002048">
    <property type="entry name" value="EF_hand_dom"/>
</dbReference>
<feature type="domain" description="EF-hand" evidence="14">
    <location>
        <begin position="200"/>
        <end position="235"/>
    </location>
</feature>
<keyword evidence="2 6" id="KW-0728">SH3 domain</keyword>
<dbReference type="SMART" id="SM00054">
    <property type="entry name" value="EFh"/>
    <property type="match status" value="2"/>
</dbReference>
<feature type="domain" description="C2" evidence="11">
    <location>
        <begin position="1481"/>
        <end position="1598"/>
    </location>
</feature>
<feature type="region of interest" description="Disordered" evidence="8">
    <location>
        <begin position="622"/>
        <end position="657"/>
    </location>
</feature>
<feature type="domain" description="SH3" evidence="9">
    <location>
        <begin position="937"/>
        <end position="1000"/>
    </location>
</feature>
<evidence type="ECO:0000259" key="14">
    <source>
        <dbReference type="PROSITE" id="PS50222"/>
    </source>
</evidence>
<feature type="domain" description="DH" evidence="12">
    <location>
        <begin position="1136"/>
        <end position="1319"/>
    </location>
</feature>
<feature type="compositionally biased region" description="Pro residues" evidence="8">
    <location>
        <begin position="90"/>
        <end position="101"/>
    </location>
</feature>
<evidence type="ECO:0000256" key="3">
    <source>
        <dbReference type="ARBA" id="ARBA00022490"/>
    </source>
</evidence>
<evidence type="ECO:0000259" key="12">
    <source>
        <dbReference type="PROSITE" id="PS50010"/>
    </source>
</evidence>
<dbReference type="PROSITE" id="PS50010">
    <property type="entry name" value="DH_2"/>
    <property type="match status" value="1"/>
</dbReference>
<feature type="region of interest" description="Disordered" evidence="8">
    <location>
        <begin position="377"/>
        <end position="398"/>
    </location>
</feature>
<feature type="region of interest" description="Disordered" evidence="8">
    <location>
        <begin position="328"/>
        <end position="363"/>
    </location>
</feature>
<dbReference type="InterPro" id="IPR000219">
    <property type="entry name" value="DH_dom"/>
</dbReference>
<evidence type="ECO:0000256" key="7">
    <source>
        <dbReference type="SAM" id="Coils"/>
    </source>
</evidence>
<dbReference type="SUPFAM" id="SSF50729">
    <property type="entry name" value="PH domain-like"/>
    <property type="match status" value="1"/>
</dbReference>
<keyword evidence="15" id="KW-1185">Reference proteome</keyword>
<gene>
    <name evidence="16" type="primary">LOC100903527</name>
</gene>
<dbReference type="GO" id="GO:0035025">
    <property type="term" value="P:positive regulation of Rho protein signal transduction"/>
    <property type="evidence" value="ECO:0007669"/>
    <property type="project" value="TreeGrafter"/>
</dbReference>
<reference evidence="16" key="1">
    <citation type="submission" date="2025-08" db="UniProtKB">
        <authorList>
            <consortium name="RefSeq"/>
        </authorList>
    </citation>
    <scope>IDENTIFICATION</scope>
</reference>
<dbReference type="PROSITE" id="PS00018">
    <property type="entry name" value="EF_HAND_1"/>
    <property type="match status" value="2"/>
</dbReference>
<dbReference type="Gene3D" id="1.10.238.10">
    <property type="entry name" value="EF-hand"/>
    <property type="match status" value="2"/>
</dbReference>
<dbReference type="PROSITE" id="PS50031">
    <property type="entry name" value="EH"/>
    <property type="match status" value="2"/>
</dbReference>
<dbReference type="SUPFAM" id="SSF47473">
    <property type="entry name" value="EF-hand"/>
    <property type="match status" value="2"/>
</dbReference>
<dbReference type="SMART" id="SM00326">
    <property type="entry name" value="SH3"/>
    <property type="match status" value="4"/>
</dbReference>
<evidence type="ECO:0000313" key="15">
    <source>
        <dbReference type="Proteomes" id="UP000694867"/>
    </source>
</evidence>
<feature type="compositionally biased region" description="Basic and acidic residues" evidence="8">
    <location>
        <begin position="839"/>
        <end position="850"/>
    </location>
</feature>
<dbReference type="PANTHER" id="PTHR46006:SF6">
    <property type="entry name" value="INTERSECTIN-2 ISOFORM X1"/>
    <property type="match status" value="1"/>
</dbReference>
<dbReference type="InterPro" id="IPR011993">
    <property type="entry name" value="PH-like_dom_sf"/>
</dbReference>
<evidence type="ECO:0000259" key="11">
    <source>
        <dbReference type="PROSITE" id="PS50004"/>
    </source>
</evidence>
<dbReference type="CDD" id="cd00174">
    <property type="entry name" value="SH3"/>
    <property type="match status" value="1"/>
</dbReference>
<dbReference type="InterPro" id="IPR000261">
    <property type="entry name" value="EH_dom"/>
</dbReference>
<dbReference type="InterPro" id="IPR001849">
    <property type="entry name" value="PH_domain"/>
</dbReference>
<dbReference type="Gene3D" id="2.30.29.30">
    <property type="entry name" value="Pleckstrin-homology domain (PH domain)/Phosphotyrosine-binding domain (PTB)"/>
    <property type="match status" value="1"/>
</dbReference>
<sequence>MDPWTIPPEMRAKYDAQFEIIQRGGAVTGDVARELFFKSGLPQQVLAKVWALADMDSDGRIDKKEFSIALWLIAMKLKGIEVPDRLPPSLLAPPPRPPPSIDPFVATGAPPPRPGPPPVPPAPQMAKAGPPPPKPPPPVPPAPLMSPPKAAPTVPLQSQEWAVPQQSRLKFTQIFNQHDRQRTGFLNGNQARGLLMQTGLQNSVLAQIWYLSDIDTDGRLTCEEFVLAMHLCELARAGQTLASSLPADLIPPSYRRKPGARNDSVGSVGSAGSRGRDGVTSPPMTQESAELIGAGLHPCHSTFEDKRRENFEKGQAELERRRQIIVEQQRREQQERERKEKEEMLRREKLRQEQERRRQEELEAERERLRLREMELEAERKRQQEQKDAARKEMERQKELEWQRQRISELTALKQRTQEGLSLLKRRKLDLCLQVERLSREVGEVNGKIAAQKEEVATAKSFIDGMRPQRDLIMGELSTVKQALKECSDQTLLLNQEKLNMQNQLASLKSKAGNKKRELETKIEMAKKQLASINNDIKNRTNEVLRIEEDIEKKPKVITEANHVDESVWGGSNVKQETAEPKQEWPDPTKADWGDDSPSVTAAPVPIVPPHPTQASMDAWGDTGAPAAAPAGDAWGKDSSSSWAETESSAPAAASGTSKYRALFEFEARNEDELSFQPGDVINVTVGEQGEEGWLAGELRGKSGWFPESYVEPLDGARADPAPEPEAEVRSTPLDTVHEEPAGDGETYYAIYAYDSTEPGDLCFPVGAVIKVTAKSGDWWTGTYNGASGVFPQNYVSDKPAEAEDAAVTESESAEPPTAATSDAKQQQPDGANSQRSDTPNEMKKSMKKKPEIVMVVANYEASGDGQLSLIKGQLIQVRKKTDGGWWEGEIHQKGKGRKSGWFPASYVKVLAGPGGSPAPTAAANQGSSSEAPQDDIQGERVKAVFDFQGQQDDELTFVIDEIIIVTNKEDSSWWKGVKVSDPTKKEGLFPSNYVEALSPDSGELIENNLYQTIPEEAAVITHTDNYYTRSSIGSNFEDNVYCDIESLDQQDVANNNELSSITDKMNSIGSRSSTGETTRSGNFLKDRPSSLEVNPKTFSRSFSSQRFSPAKVGNVNFDQILDEIDRSSLDLKEKERQNAVYELISTEQAYVKDLMLVEKHFARPMKKRVSAEEASRMMVNWRELITCSDKILKAFKIRQTMSQGNVIITIGDIIVENISNLRPYIRFCSQQSQAMQLIQQRTEQDPWFGEICKQFSRNPLVNGMPLTSYLLKPMQRITKYPLLVDKILRCTHDGHPDYTQLQTASEKMQQLCAQINEAVRMVENTERLEWCQNHLIPPPSAPRIVFNSFTNVLGPRRLLHSGPLSKVKSGKELVGFLFNDFLLLTQPLNRDVAKISNIFTDDRALKAQYRFYKQPFFIEKLKLEEPQDPNGDAFVMRTELVSELGVREKYELNVKTAGSRERIGWLNKLRQALAFNEQVEQKNRQSSLSSVPLSHSGCGRLLVVVQCAKQLLNVNTEPLDTFCLLSLGGQSHTTPVEPSSPNPSWNSTMQFIVKDPDQDVLCISVLQKQKFSPNEFLGRTEIRVRDVVARRKSAVGAISYEDLKLLEVASGTISLRVDLQLFREAAQVI</sequence>
<dbReference type="CDD" id="cd00160">
    <property type="entry name" value="RhoGEF"/>
    <property type="match status" value="1"/>
</dbReference>
<dbReference type="PANTHER" id="PTHR46006">
    <property type="entry name" value="RHO GUANINE NUCLEOTIDE EXCHANGE FACTOR AT 64C, ISOFORM A"/>
    <property type="match status" value="1"/>
</dbReference>
<dbReference type="SUPFAM" id="SSF49562">
    <property type="entry name" value="C2 domain (Calcium/lipid-binding domain, CaLB)"/>
    <property type="match status" value="1"/>
</dbReference>
<feature type="compositionally biased region" description="Pro residues" evidence="8">
    <location>
        <begin position="109"/>
        <end position="150"/>
    </location>
</feature>
<dbReference type="InterPro" id="IPR035892">
    <property type="entry name" value="C2_domain_sf"/>
</dbReference>
<dbReference type="InterPro" id="IPR018247">
    <property type="entry name" value="EF_Hand_1_Ca_BS"/>
</dbReference>
<dbReference type="PROSITE" id="PS50003">
    <property type="entry name" value="PH_DOMAIN"/>
    <property type="match status" value="1"/>
</dbReference>
<dbReference type="SMART" id="SM00027">
    <property type="entry name" value="EH"/>
    <property type="match status" value="2"/>
</dbReference>
<keyword evidence="4" id="KW-0254">Endocytosis</keyword>
<dbReference type="Pfam" id="PF00621">
    <property type="entry name" value="RhoGEF"/>
    <property type="match status" value="1"/>
</dbReference>
<dbReference type="GeneID" id="100903527"/>
<keyword evidence="7" id="KW-0175">Coiled coil</keyword>
<evidence type="ECO:0000256" key="5">
    <source>
        <dbReference type="ARBA" id="ARBA00022837"/>
    </source>
</evidence>
<evidence type="ECO:0000259" key="10">
    <source>
        <dbReference type="PROSITE" id="PS50003"/>
    </source>
</evidence>
<proteinExistence type="predicted"/>
<dbReference type="CDD" id="cd11839">
    <property type="entry name" value="SH3_Intersectin_4"/>
    <property type="match status" value="1"/>
</dbReference>
<feature type="domain" description="EH" evidence="13">
    <location>
        <begin position="10"/>
        <end position="97"/>
    </location>
</feature>
<dbReference type="InterPro" id="IPR011992">
    <property type="entry name" value="EF-hand-dom_pair"/>
</dbReference>
<evidence type="ECO:0000256" key="2">
    <source>
        <dbReference type="ARBA" id="ARBA00022443"/>
    </source>
</evidence>
<organism evidence="15 16">
    <name type="scientific">Galendromus occidentalis</name>
    <name type="common">western predatory mite</name>
    <dbReference type="NCBI Taxonomy" id="34638"/>
    <lineage>
        <taxon>Eukaryota</taxon>
        <taxon>Metazoa</taxon>
        <taxon>Ecdysozoa</taxon>
        <taxon>Arthropoda</taxon>
        <taxon>Chelicerata</taxon>
        <taxon>Arachnida</taxon>
        <taxon>Acari</taxon>
        <taxon>Parasitiformes</taxon>
        <taxon>Mesostigmata</taxon>
        <taxon>Gamasina</taxon>
        <taxon>Phytoseioidea</taxon>
        <taxon>Phytoseiidae</taxon>
        <taxon>Typhlodrominae</taxon>
        <taxon>Galendromus</taxon>
    </lineage>
</organism>
<dbReference type="KEGG" id="goe:100903527"/>
<feature type="compositionally biased region" description="Polar residues" evidence="8">
    <location>
        <begin position="819"/>
        <end position="838"/>
    </location>
</feature>
<dbReference type="PROSITE" id="PS50002">
    <property type="entry name" value="SH3"/>
    <property type="match status" value="4"/>
</dbReference>
<dbReference type="Proteomes" id="UP000694867">
    <property type="component" value="Unplaced"/>
</dbReference>
<feature type="region of interest" description="Disordered" evidence="8">
    <location>
        <begin position="1064"/>
        <end position="1089"/>
    </location>
</feature>
<evidence type="ECO:0000256" key="6">
    <source>
        <dbReference type="PROSITE-ProRule" id="PRU00192"/>
    </source>
</evidence>
<dbReference type="PRINTS" id="PR00452">
    <property type="entry name" value="SH3DOMAIN"/>
</dbReference>
<dbReference type="GO" id="GO:0005509">
    <property type="term" value="F:calcium ion binding"/>
    <property type="evidence" value="ECO:0007669"/>
    <property type="project" value="InterPro"/>
</dbReference>
<evidence type="ECO:0000313" key="16">
    <source>
        <dbReference type="RefSeq" id="XP_028968521.1"/>
    </source>
</evidence>
<dbReference type="PROSITE" id="PS50004">
    <property type="entry name" value="C2"/>
    <property type="match status" value="1"/>
</dbReference>
<dbReference type="Gene3D" id="2.30.30.40">
    <property type="entry name" value="SH3 Domains"/>
    <property type="match status" value="4"/>
</dbReference>
<feature type="domain" description="SH3" evidence="9">
    <location>
        <begin position="743"/>
        <end position="801"/>
    </location>
</feature>
<dbReference type="GO" id="GO:0006897">
    <property type="term" value="P:endocytosis"/>
    <property type="evidence" value="ECO:0007669"/>
    <property type="project" value="UniProtKB-KW"/>
</dbReference>
<dbReference type="SUPFAM" id="SSF48065">
    <property type="entry name" value="DBL homology domain (DH-domain)"/>
    <property type="match status" value="1"/>
</dbReference>
<feature type="domain" description="SH3" evidence="9">
    <location>
        <begin position="849"/>
        <end position="913"/>
    </location>
</feature>
<feature type="region of interest" description="Disordered" evidence="8">
    <location>
        <begin position="89"/>
        <end position="152"/>
    </location>
</feature>
<feature type="domain" description="PH" evidence="10">
    <location>
        <begin position="1358"/>
        <end position="1475"/>
    </location>
</feature>
<dbReference type="InterPro" id="IPR001452">
    <property type="entry name" value="SH3_domain"/>
</dbReference>
<dbReference type="InterPro" id="IPR035899">
    <property type="entry name" value="DBL_dom_sf"/>
</dbReference>
<evidence type="ECO:0000259" key="9">
    <source>
        <dbReference type="PROSITE" id="PS50002"/>
    </source>
</evidence>
<dbReference type="GO" id="GO:0005085">
    <property type="term" value="F:guanyl-nucleotide exchange factor activity"/>
    <property type="evidence" value="ECO:0007669"/>
    <property type="project" value="InterPro"/>
</dbReference>
<dbReference type="GO" id="GO:0005737">
    <property type="term" value="C:cytoplasm"/>
    <property type="evidence" value="ECO:0007669"/>
    <property type="project" value="UniProtKB-SubCell"/>
</dbReference>
<feature type="region of interest" description="Disordered" evidence="8">
    <location>
        <begin position="917"/>
        <end position="936"/>
    </location>
</feature>
<accession>A0AAJ7WIN9</accession>
<evidence type="ECO:0000256" key="8">
    <source>
        <dbReference type="SAM" id="MobiDB-lite"/>
    </source>
</evidence>
<feature type="compositionally biased region" description="Basic and acidic residues" evidence="8">
    <location>
        <begin position="577"/>
        <end position="593"/>
    </location>
</feature>
<feature type="coiled-coil region" evidence="7">
    <location>
        <begin position="498"/>
        <end position="543"/>
    </location>
</feature>
<dbReference type="Gene3D" id="1.20.900.10">
    <property type="entry name" value="Dbl homology (DH) domain"/>
    <property type="match status" value="1"/>
</dbReference>
<dbReference type="Gene3D" id="2.60.40.150">
    <property type="entry name" value="C2 domain"/>
    <property type="match status" value="1"/>
</dbReference>
<feature type="domain" description="EH" evidence="13">
    <location>
        <begin position="167"/>
        <end position="256"/>
    </location>
</feature>
<feature type="coiled-coil region" evidence="7">
    <location>
        <begin position="1302"/>
        <end position="1329"/>
    </location>
</feature>
<dbReference type="PROSITE" id="PS50222">
    <property type="entry name" value="EF_HAND_2"/>
    <property type="match status" value="2"/>
</dbReference>
<dbReference type="Pfam" id="PF12763">
    <property type="entry name" value="EH"/>
    <property type="match status" value="2"/>
</dbReference>
<feature type="region of interest" description="Disordered" evidence="8">
    <location>
        <begin position="571"/>
        <end position="602"/>
    </location>
</feature>
<comment type="subcellular location">
    <subcellularLocation>
        <location evidence="1">Cytoplasm</location>
    </subcellularLocation>
</comment>
<evidence type="ECO:0000259" key="13">
    <source>
        <dbReference type="PROSITE" id="PS50031"/>
    </source>
</evidence>